<dbReference type="SUPFAM" id="SSF50978">
    <property type="entry name" value="WD40 repeat-like"/>
    <property type="match status" value="1"/>
</dbReference>
<dbReference type="AlphaFoldDB" id="A0A914CCW8"/>
<accession>A0A914CCW8</accession>
<protein>
    <submittedName>
        <fullName evidence="2">Uncharacterized protein</fullName>
    </submittedName>
</protein>
<proteinExistence type="predicted"/>
<evidence type="ECO:0000313" key="1">
    <source>
        <dbReference type="Proteomes" id="UP000887540"/>
    </source>
</evidence>
<dbReference type="InterPro" id="IPR015943">
    <property type="entry name" value="WD40/YVTN_repeat-like_dom_sf"/>
</dbReference>
<evidence type="ECO:0000313" key="2">
    <source>
        <dbReference type="WBParaSite" id="ACRNAN_Path_885.g3402.t2"/>
    </source>
</evidence>
<dbReference type="PANTHER" id="PTHR23287">
    <property type="entry name" value="RUBY-EYE2-LIKE PROTEIN"/>
    <property type="match status" value="1"/>
</dbReference>
<dbReference type="WBParaSite" id="ACRNAN_Path_885.g3402.t2">
    <property type="protein sequence ID" value="ACRNAN_Path_885.g3402.t2"/>
    <property type="gene ID" value="ACRNAN_Path_885.g3402"/>
</dbReference>
<dbReference type="Proteomes" id="UP000887540">
    <property type="component" value="Unplaced"/>
</dbReference>
<dbReference type="PANTHER" id="PTHR23287:SF16">
    <property type="entry name" value="TECTONIN BETA-PROPELLER REPEAT-CONTAINING PROTEIN 2"/>
    <property type="match status" value="1"/>
</dbReference>
<keyword evidence="1" id="KW-1185">Reference proteome</keyword>
<organism evidence="1 2">
    <name type="scientific">Acrobeloides nanus</name>
    <dbReference type="NCBI Taxonomy" id="290746"/>
    <lineage>
        <taxon>Eukaryota</taxon>
        <taxon>Metazoa</taxon>
        <taxon>Ecdysozoa</taxon>
        <taxon>Nematoda</taxon>
        <taxon>Chromadorea</taxon>
        <taxon>Rhabditida</taxon>
        <taxon>Tylenchina</taxon>
        <taxon>Cephalobomorpha</taxon>
        <taxon>Cephaloboidea</taxon>
        <taxon>Cephalobidae</taxon>
        <taxon>Acrobeloides</taxon>
    </lineage>
</organism>
<reference evidence="2" key="1">
    <citation type="submission" date="2022-11" db="UniProtKB">
        <authorList>
            <consortium name="WormBaseParasite"/>
        </authorList>
    </citation>
    <scope>IDENTIFICATION</scope>
</reference>
<dbReference type="Gene3D" id="2.130.10.10">
    <property type="entry name" value="YVTN repeat-like/Quinoprotein amine dehydrogenase"/>
    <property type="match status" value="1"/>
</dbReference>
<sequence>MADDSILVQPSTSTANECMSEEKNLEIQAYDNSQCYCYLDDCNGILHGIPNSFDLGTIPVRLTCISVSTSYMAIGSMRLTCISVSTSYMAIGSSCGALFLFNRRLNKNVNPLRTSFKEVVTCIELFASKQDDFLALGHRSGTVILLCLPSRNPNGNRKIKQSIQEDGHKGQSIARMAWNENGTKLYTSDLNGLIMVTEVDFSAEVYNCLFVHNESRPIVQLISQNNFLAFCTTEKFFIFNSNDNHIIFETSNFSW</sequence>
<dbReference type="InterPro" id="IPR036322">
    <property type="entry name" value="WD40_repeat_dom_sf"/>
</dbReference>
<name>A0A914CCW8_9BILA</name>